<dbReference type="RefSeq" id="WP_393012440.1">
    <property type="nucleotide sequence ID" value="NZ_JAZAQF010000057.1"/>
</dbReference>
<evidence type="ECO:0008006" key="3">
    <source>
        <dbReference type="Google" id="ProtNLM"/>
    </source>
</evidence>
<evidence type="ECO:0000313" key="2">
    <source>
        <dbReference type="Proteomes" id="UP001604335"/>
    </source>
</evidence>
<dbReference type="EMBL" id="JAZAQF010000057">
    <property type="protein sequence ID" value="MFG3817841.1"/>
    <property type="molecule type" value="Genomic_DNA"/>
</dbReference>
<dbReference type="Proteomes" id="UP001604335">
    <property type="component" value="Unassembled WGS sequence"/>
</dbReference>
<accession>A0ABW7C9L4</accession>
<evidence type="ECO:0000313" key="1">
    <source>
        <dbReference type="EMBL" id="MFG3817841.1"/>
    </source>
</evidence>
<keyword evidence="2" id="KW-1185">Reference proteome</keyword>
<comment type="caution">
    <text evidence="1">The sequence shown here is derived from an EMBL/GenBank/DDBJ whole genome shotgun (WGS) entry which is preliminary data.</text>
</comment>
<sequence length="372" mass="40711">MNSNLDSVPGALQAQLLGQLLDVAKELDSTTTPDQSRSLEPIELGATQLEPIEIDQAIEQALAAHAFDPADLLESDFSALEDPAINPAPARSLSSSDLSVANPMLELDAMPVVDQRYHALLKQRLILEASQRPPLFPWESPETVLDYRDTYEDAPSIAQVPQNPWLRQFQQLNLPTNLPADLAERLLAACQTVAAQALKEGVALMQAVDELFPDQDRLLNAQASVVLRWATAVRTGAANRFPMEYVEYDRANPQQQMTIALLAARELLNRLTLELSAKTPQVTQEWLADGGALRIEAHYIPQADRPALNLTLRLPGTGTATLNGPQASVQAAGEGLLRLSMRNVKPGDRYRLSVAQVGETELPPLTFTILVR</sequence>
<name>A0ABW7C9L4_9CYAN</name>
<organism evidence="1 2">
    <name type="scientific">Limnothrix redekei LRLZ20PSL1</name>
    <dbReference type="NCBI Taxonomy" id="3112953"/>
    <lineage>
        <taxon>Bacteria</taxon>
        <taxon>Bacillati</taxon>
        <taxon>Cyanobacteriota</taxon>
        <taxon>Cyanophyceae</taxon>
        <taxon>Pseudanabaenales</taxon>
        <taxon>Pseudanabaenaceae</taxon>
        <taxon>Limnothrix</taxon>
    </lineage>
</organism>
<reference evidence="2" key="1">
    <citation type="journal article" date="2024" name="Algal Res.">
        <title>Biochemical, toxicological and genomic investigation of a high-biomass producing Limnothrix strain isolated from Italian shallow drinking water reservoir.</title>
        <authorList>
            <person name="Simonazzi M."/>
            <person name="Shishido T.K."/>
            <person name="Delbaje E."/>
            <person name="Wahlsten M."/>
            <person name="Fewer D.P."/>
            <person name="Sivonen K."/>
            <person name="Pezzolesi L."/>
            <person name="Pistocchi R."/>
        </authorList>
    </citation>
    <scope>NUCLEOTIDE SEQUENCE [LARGE SCALE GENOMIC DNA]</scope>
    <source>
        <strain evidence="2">LRLZ20PSL1</strain>
    </source>
</reference>
<gene>
    <name evidence="1" type="ORF">VPK24_09355</name>
</gene>
<proteinExistence type="predicted"/>
<protein>
    <recommendedName>
        <fullName evidence="3">PatU</fullName>
    </recommendedName>
</protein>